<name>B0JVZ5_MICAN</name>
<protein>
    <submittedName>
        <fullName evidence="1">Molecular chaperone</fullName>
    </submittedName>
</protein>
<dbReference type="KEGG" id="mar:MAE_49160"/>
<dbReference type="STRING" id="449447.MAE_49160"/>
<evidence type="ECO:0000313" key="2">
    <source>
        <dbReference type="Proteomes" id="UP000001510"/>
    </source>
</evidence>
<dbReference type="EnsemblBacteria" id="BAG04738">
    <property type="protein sequence ID" value="BAG04738"/>
    <property type="gene ID" value="MAE_49160"/>
</dbReference>
<dbReference type="EMBL" id="AP009552">
    <property type="protein sequence ID" value="BAG04738.1"/>
    <property type="molecule type" value="Genomic_DNA"/>
</dbReference>
<gene>
    <name evidence="1" type="primary">dnaK</name>
    <name evidence="1" type="ordered locus">MAE_49160</name>
</gene>
<organism evidence="1 2">
    <name type="scientific">Microcystis aeruginosa (strain NIES-843 / IAM M-2473)</name>
    <dbReference type="NCBI Taxonomy" id="449447"/>
    <lineage>
        <taxon>Bacteria</taxon>
        <taxon>Bacillati</taxon>
        <taxon>Cyanobacteriota</taxon>
        <taxon>Cyanophyceae</taxon>
        <taxon>Oscillatoriophycideae</taxon>
        <taxon>Chroococcales</taxon>
        <taxon>Microcystaceae</taxon>
        <taxon>Microcystis</taxon>
    </lineage>
</organism>
<sequence>MADSIPHTTQSEDNMITDFLKSMFPVDLNPPSGVPYIGCGEMGRWGVGYGVWGVGCGVWGVGCGVWGDGEMGKWGDREMGRWGGGVWGVGCRVWCVGCRV</sequence>
<dbReference type="HOGENOM" id="CLU_2302642_0_0_3"/>
<keyword evidence="2" id="KW-1185">Reference proteome</keyword>
<reference evidence="1 2" key="1">
    <citation type="journal article" date="2007" name="DNA Res.">
        <title>Complete genomic structure of the bloom-forming toxic cyanobacterium Microcystis aeruginosa NIES-843.</title>
        <authorList>
            <person name="Kaneko T."/>
            <person name="Nakajima N."/>
            <person name="Okamoto S."/>
            <person name="Suzuki I."/>
            <person name="Tanabe Y."/>
            <person name="Tamaoki M."/>
            <person name="Nakamura Y."/>
            <person name="Kasai F."/>
            <person name="Watanabe A."/>
            <person name="Kawashima K."/>
            <person name="Kishida Y."/>
            <person name="Ono A."/>
            <person name="Shimizu Y."/>
            <person name="Takahashi C."/>
            <person name="Minami C."/>
            <person name="Fujishiro T."/>
            <person name="Kohara M."/>
            <person name="Katoh M."/>
            <person name="Nakazaki N."/>
            <person name="Nakayama S."/>
            <person name="Yamada M."/>
            <person name="Tabata S."/>
            <person name="Watanabe M.M."/>
        </authorList>
    </citation>
    <scope>NUCLEOTIDE SEQUENCE [LARGE SCALE GENOMIC DNA]</scope>
    <source>
        <strain evidence="2">NIES-843 / IAM M-247</strain>
    </source>
</reference>
<accession>B0JVZ5</accession>
<evidence type="ECO:0000313" key="1">
    <source>
        <dbReference type="EMBL" id="BAG04738.1"/>
    </source>
</evidence>
<proteinExistence type="predicted"/>
<dbReference type="AlphaFoldDB" id="B0JVZ5"/>
<dbReference type="RefSeq" id="WP_012267387.1">
    <property type="nucleotide sequence ID" value="NC_010296.1"/>
</dbReference>
<dbReference type="Proteomes" id="UP000001510">
    <property type="component" value="Chromosome"/>
</dbReference>
<dbReference type="PaxDb" id="449447-MAE_49160"/>